<name>A0A6J6Q735_9ZZZZ</name>
<evidence type="ECO:0000256" key="1">
    <source>
        <dbReference type="ARBA" id="ARBA00022618"/>
    </source>
</evidence>
<dbReference type="AlphaFoldDB" id="A0A6J6Q735"/>
<organism evidence="5">
    <name type="scientific">freshwater metagenome</name>
    <dbReference type="NCBI Taxonomy" id="449393"/>
    <lineage>
        <taxon>unclassified sequences</taxon>
        <taxon>metagenomes</taxon>
        <taxon>ecological metagenomes</taxon>
    </lineage>
</organism>
<dbReference type="Gene3D" id="3.30.110.150">
    <property type="entry name" value="SepF-like protein"/>
    <property type="match status" value="1"/>
</dbReference>
<protein>
    <submittedName>
        <fullName evidence="5">Unannotated protein</fullName>
    </submittedName>
</protein>
<dbReference type="InterPro" id="IPR038594">
    <property type="entry name" value="SepF-like_sf"/>
</dbReference>
<dbReference type="EMBL" id="CAEZXZ010000090">
    <property type="protein sequence ID" value="CAB4705243.1"/>
    <property type="molecule type" value="Genomic_DNA"/>
</dbReference>
<feature type="region of interest" description="Disordered" evidence="4">
    <location>
        <begin position="23"/>
        <end position="87"/>
    </location>
</feature>
<sequence length="181" mass="20577">MAGAMRKMAVYLGLVEDAEVEEYDDYDDVRRDVRTRDTRSSERRGYDDHPEDRTSTRNVRSVSESRSVRTFRSDDQPVERRPMAPASADISRIETIHPRSYNDARRIGEEYREGVPVIMNLSELDDSDAKRIIDFAAGLVFGQRGAIERVTNKVFLLSPANVDVGEAAREQVAQDGFFNQS</sequence>
<feature type="compositionally biased region" description="Basic and acidic residues" evidence="4">
    <location>
        <begin position="71"/>
        <end position="82"/>
    </location>
</feature>
<dbReference type="PANTHER" id="PTHR35798:SF1">
    <property type="entry name" value="CELL DIVISION PROTEIN SEPF"/>
    <property type="match status" value="1"/>
</dbReference>
<keyword evidence="3" id="KW-0131">Cell cycle</keyword>
<reference evidence="5" key="1">
    <citation type="submission" date="2020-05" db="EMBL/GenBank/DDBJ databases">
        <authorList>
            <person name="Chiriac C."/>
            <person name="Salcher M."/>
            <person name="Ghai R."/>
            <person name="Kavagutti S V."/>
        </authorList>
    </citation>
    <scope>NUCLEOTIDE SEQUENCE</scope>
</reference>
<gene>
    <name evidence="5" type="ORF">UFOPK2625_00710</name>
</gene>
<dbReference type="Pfam" id="PF04472">
    <property type="entry name" value="SepF"/>
    <property type="match status" value="1"/>
</dbReference>
<evidence type="ECO:0000313" key="5">
    <source>
        <dbReference type="EMBL" id="CAB4705243.1"/>
    </source>
</evidence>
<keyword evidence="2" id="KW-0717">Septation</keyword>
<evidence type="ECO:0000256" key="3">
    <source>
        <dbReference type="ARBA" id="ARBA00023306"/>
    </source>
</evidence>
<dbReference type="InterPro" id="IPR007561">
    <property type="entry name" value="Cell_div_SepF/SepF-rel"/>
</dbReference>
<evidence type="ECO:0000256" key="2">
    <source>
        <dbReference type="ARBA" id="ARBA00023210"/>
    </source>
</evidence>
<dbReference type="GO" id="GO:0000917">
    <property type="term" value="P:division septum assembly"/>
    <property type="evidence" value="ECO:0007669"/>
    <property type="project" value="UniProtKB-KW"/>
</dbReference>
<dbReference type="HAMAP" id="MF_01197">
    <property type="entry name" value="SepF"/>
    <property type="match status" value="1"/>
</dbReference>
<dbReference type="InterPro" id="IPR023052">
    <property type="entry name" value="Cell_div_SepF"/>
</dbReference>
<evidence type="ECO:0000256" key="4">
    <source>
        <dbReference type="SAM" id="MobiDB-lite"/>
    </source>
</evidence>
<keyword evidence="1" id="KW-0132">Cell division</keyword>
<accession>A0A6J6Q735</accession>
<dbReference type="PANTHER" id="PTHR35798">
    <property type="entry name" value="CELL DIVISION PROTEIN SEPF"/>
    <property type="match status" value="1"/>
</dbReference>
<feature type="compositionally biased region" description="Low complexity" evidence="4">
    <location>
        <begin position="56"/>
        <end position="70"/>
    </location>
</feature>
<feature type="compositionally biased region" description="Basic and acidic residues" evidence="4">
    <location>
        <begin position="28"/>
        <end position="55"/>
    </location>
</feature>
<proteinExistence type="inferred from homology"/>